<evidence type="ECO:0000256" key="1">
    <source>
        <dbReference type="ARBA" id="ARBA00022898"/>
    </source>
</evidence>
<dbReference type="GO" id="GO:0009435">
    <property type="term" value="P:NAD+ biosynthetic process"/>
    <property type="evidence" value="ECO:0007669"/>
    <property type="project" value="InterPro"/>
</dbReference>
<gene>
    <name evidence="2" type="ORF">PVAND_017814</name>
</gene>
<sequence>MDLFEIDSLKNNSKNEVEKENILQSNLMTFEECVKADENDELKNFCSKFQIPPNTIYFCGNSLGLCPIESEKVVNQIIQEWEQNHIHSWNLAIQLPLKVGNKIGKLIGAEENETIIADSTSINLFKCLGTSIAIQKIKNPNRRSILLDRENFSNDLGLLKLLSTDEYKIRYFDDENQLEDFLNDDVVCILLSHVNYHHVGSVPINLTEVNADFAVGCTDKYLNSSPGAPAFIYVNKKHQNVTWQPLTGWLGHQSPFKMSKDYEPTVGIKNFLVGTPEVLPISIIDCSVEITLDAGMQLIRKNH</sequence>
<proteinExistence type="predicted"/>
<dbReference type="EMBL" id="JADBJN010000005">
    <property type="protein sequence ID" value="KAG5666315.1"/>
    <property type="molecule type" value="Genomic_DNA"/>
</dbReference>
<dbReference type="Proteomes" id="UP001107558">
    <property type="component" value="Unassembled WGS sequence"/>
</dbReference>
<protein>
    <recommendedName>
        <fullName evidence="4">Kynureninase</fullName>
    </recommendedName>
</protein>
<name>A0A9J6B9X2_POLVA</name>
<dbReference type="GO" id="GO:0030429">
    <property type="term" value="F:kynureninase activity"/>
    <property type="evidence" value="ECO:0007669"/>
    <property type="project" value="InterPro"/>
</dbReference>
<dbReference type="Gene3D" id="3.40.640.10">
    <property type="entry name" value="Type I PLP-dependent aspartate aminotransferase-like (Major domain)"/>
    <property type="match status" value="2"/>
</dbReference>
<dbReference type="GO" id="GO:0005737">
    <property type="term" value="C:cytoplasm"/>
    <property type="evidence" value="ECO:0007669"/>
    <property type="project" value="InterPro"/>
</dbReference>
<dbReference type="AlphaFoldDB" id="A0A9J6B9X2"/>
<dbReference type="GO" id="GO:0019441">
    <property type="term" value="P:L-tryptophan catabolic process to kynurenine"/>
    <property type="evidence" value="ECO:0007669"/>
    <property type="project" value="TreeGrafter"/>
</dbReference>
<reference evidence="2" key="1">
    <citation type="submission" date="2021-03" db="EMBL/GenBank/DDBJ databases">
        <title>Chromosome level genome of the anhydrobiotic midge Polypedilum vanderplanki.</title>
        <authorList>
            <person name="Yoshida Y."/>
            <person name="Kikawada T."/>
            <person name="Gusev O."/>
        </authorList>
    </citation>
    <scope>NUCLEOTIDE SEQUENCE</scope>
    <source>
        <strain evidence="2">NIAS01</strain>
        <tissue evidence="2">Whole body or cell culture</tissue>
    </source>
</reference>
<dbReference type="OrthoDB" id="5978656at2759"/>
<dbReference type="InterPro" id="IPR015424">
    <property type="entry name" value="PyrdxlP-dep_Trfase"/>
</dbReference>
<evidence type="ECO:0000313" key="3">
    <source>
        <dbReference type="Proteomes" id="UP001107558"/>
    </source>
</evidence>
<evidence type="ECO:0000313" key="2">
    <source>
        <dbReference type="EMBL" id="KAG5666315.1"/>
    </source>
</evidence>
<organism evidence="2 3">
    <name type="scientific">Polypedilum vanderplanki</name>
    <name type="common">Sleeping chironomid midge</name>
    <dbReference type="NCBI Taxonomy" id="319348"/>
    <lineage>
        <taxon>Eukaryota</taxon>
        <taxon>Metazoa</taxon>
        <taxon>Ecdysozoa</taxon>
        <taxon>Arthropoda</taxon>
        <taxon>Hexapoda</taxon>
        <taxon>Insecta</taxon>
        <taxon>Pterygota</taxon>
        <taxon>Neoptera</taxon>
        <taxon>Endopterygota</taxon>
        <taxon>Diptera</taxon>
        <taxon>Nematocera</taxon>
        <taxon>Chironomoidea</taxon>
        <taxon>Chironomidae</taxon>
        <taxon>Chironominae</taxon>
        <taxon>Polypedilum</taxon>
        <taxon>Polypedilum</taxon>
    </lineage>
</organism>
<accession>A0A9J6B9X2</accession>
<dbReference type="InterPro" id="IPR015421">
    <property type="entry name" value="PyrdxlP-dep_Trfase_major"/>
</dbReference>
<dbReference type="GO" id="GO:0043420">
    <property type="term" value="P:anthranilate metabolic process"/>
    <property type="evidence" value="ECO:0007669"/>
    <property type="project" value="TreeGrafter"/>
</dbReference>
<dbReference type="PANTHER" id="PTHR14084:SF0">
    <property type="entry name" value="KYNURENINASE"/>
    <property type="match status" value="1"/>
</dbReference>
<dbReference type="SUPFAM" id="SSF53383">
    <property type="entry name" value="PLP-dependent transferases"/>
    <property type="match status" value="1"/>
</dbReference>
<keyword evidence="3" id="KW-1185">Reference proteome</keyword>
<dbReference type="PANTHER" id="PTHR14084">
    <property type="entry name" value="KYNURENINASE"/>
    <property type="match status" value="1"/>
</dbReference>
<dbReference type="GO" id="GO:0030170">
    <property type="term" value="F:pyridoxal phosphate binding"/>
    <property type="evidence" value="ECO:0007669"/>
    <property type="project" value="InterPro"/>
</dbReference>
<comment type="caution">
    <text evidence="2">The sequence shown here is derived from an EMBL/GenBank/DDBJ whole genome shotgun (WGS) entry which is preliminary data.</text>
</comment>
<keyword evidence="1" id="KW-0663">Pyridoxal phosphate</keyword>
<evidence type="ECO:0008006" key="4">
    <source>
        <dbReference type="Google" id="ProtNLM"/>
    </source>
</evidence>
<dbReference type="InterPro" id="IPR010111">
    <property type="entry name" value="Kynureninase"/>
</dbReference>